<dbReference type="AlphaFoldDB" id="A0A0F9BLJ5"/>
<accession>A0A0F9BLJ5</accession>
<name>A0A0F9BLJ5_9ZZZZ</name>
<dbReference type="EMBL" id="LAZR01048622">
    <property type="protein sequence ID" value="KKK91504.1"/>
    <property type="molecule type" value="Genomic_DNA"/>
</dbReference>
<protein>
    <submittedName>
        <fullName evidence="1">Uncharacterized protein</fullName>
    </submittedName>
</protein>
<comment type="caution">
    <text evidence="1">The sequence shown here is derived from an EMBL/GenBank/DDBJ whole genome shotgun (WGS) entry which is preliminary data.</text>
</comment>
<reference evidence="1" key="1">
    <citation type="journal article" date="2015" name="Nature">
        <title>Complex archaea that bridge the gap between prokaryotes and eukaryotes.</title>
        <authorList>
            <person name="Spang A."/>
            <person name="Saw J.H."/>
            <person name="Jorgensen S.L."/>
            <person name="Zaremba-Niedzwiedzka K."/>
            <person name="Martijn J."/>
            <person name="Lind A.E."/>
            <person name="van Eijk R."/>
            <person name="Schleper C."/>
            <person name="Guy L."/>
            <person name="Ettema T.J."/>
        </authorList>
    </citation>
    <scope>NUCLEOTIDE SEQUENCE</scope>
</reference>
<sequence length="55" mass="6513">MAIVYKLTDNKHLTVTETKEIVTVYNKKVLEDERALLVSNYNTRIAEIDEMLEQW</sequence>
<proteinExistence type="predicted"/>
<organism evidence="1">
    <name type="scientific">marine sediment metagenome</name>
    <dbReference type="NCBI Taxonomy" id="412755"/>
    <lineage>
        <taxon>unclassified sequences</taxon>
        <taxon>metagenomes</taxon>
        <taxon>ecological metagenomes</taxon>
    </lineage>
</organism>
<evidence type="ECO:0000313" key="1">
    <source>
        <dbReference type="EMBL" id="KKK91504.1"/>
    </source>
</evidence>
<gene>
    <name evidence="1" type="ORF">LCGC14_2712290</name>
</gene>